<evidence type="ECO:0000313" key="3">
    <source>
        <dbReference type="Proteomes" id="UP000470302"/>
    </source>
</evidence>
<sequence>MTSSRLSSNKGRSTHVAGTLLGLALAFSLNEACAAPDIIVSYFPLATTTKLSPSMSNDGRYTVFASAAVGNLADIFVHDRSTGAVQQVNYTPAGNLPTGAYCGAPLINADGRYVLFTCRAAEMLGAGAKGTAYFYHDRATGKTETVFADGGSGQISLAISAGMSGDGRFVVYRLPSSSPTAGLHLRDMVAKTTQTLPAASSLLAITPSPIYLSTDGRFIAYQGKQTTDGYSDMSVFDRVTGVTELVSKTTTGKRDTAPNKSALSMSADGNVAVYASDYTANTGASPTGTHIYVWERRTGMTEIITAGNNSVYVQPHISANGRYVAYLGRAATDTMTNLYVYDRLTKTRRQIPNVFSAGHTVSNPSLSGDGRYLVFDTNTPGAATRSLGFADLGAAAGLNMSSGELSLIEGGAAGTYTLVLTRVPNANVTVTITPDKQISAARSQLVFTPENWNVPQVVSVQALQDGVAEGLHAGTITHTVTSSDIEYTVVASSTVKVAINDAVVPTVVLPGSTWMQSDLPVSGTAAPGSNVMLTATNRSTGWLTSVSVLADAQGNWSRTLSGLSDGVIEIDAQADGIHSVVQSITVALLPPAPISLPPAQQ</sequence>
<dbReference type="EMBL" id="WWCW01000128">
    <property type="protein sequence ID" value="MYM90570.1"/>
    <property type="molecule type" value="Genomic_DNA"/>
</dbReference>
<proteinExistence type="predicted"/>
<protein>
    <submittedName>
        <fullName evidence="2">Uncharacterized protein</fullName>
    </submittedName>
</protein>
<dbReference type="InterPro" id="IPR011042">
    <property type="entry name" value="6-blade_b-propeller_TolB-like"/>
</dbReference>
<dbReference type="Proteomes" id="UP000470302">
    <property type="component" value="Unassembled WGS sequence"/>
</dbReference>
<dbReference type="Gene3D" id="2.60.40.10">
    <property type="entry name" value="Immunoglobulins"/>
    <property type="match status" value="1"/>
</dbReference>
<feature type="signal peptide" evidence="1">
    <location>
        <begin position="1"/>
        <end position="34"/>
    </location>
</feature>
<organism evidence="2 3">
    <name type="scientific">Duganella vulcania</name>
    <dbReference type="NCBI Taxonomy" id="2692166"/>
    <lineage>
        <taxon>Bacteria</taxon>
        <taxon>Pseudomonadati</taxon>
        <taxon>Pseudomonadota</taxon>
        <taxon>Betaproteobacteria</taxon>
        <taxon>Burkholderiales</taxon>
        <taxon>Oxalobacteraceae</taxon>
        <taxon>Telluria group</taxon>
        <taxon>Duganella</taxon>
    </lineage>
</organism>
<dbReference type="SUPFAM" id="SSF82171">
    <property type="entry name" value="DPP6 N-terminal domain-like"/>
    <property type="match status" value="1"/>
</dbReference>
<name>A0A845GAE7_9BURK</name>
<dbReference type="Gene3D" id="2.120.10.30">
    <property type="entry name" value="TolB, C-terminal domain"/>
    <property type="match status" value="2"/>
</dbReference>
<comment type="caution">
    <text evidence="2">The sequence shown here is derived from an EMBL/GenBank/DDBJ whole genome shotgun (WGS) entry which is preliminary data.</text>
</comment>
<dbReference type="RefSeq" id="WP_161099345.1">
    <property type="nucleotide sequence ID" value="NZ_WWCW01000128.1"/>
</dbReference>
<dbReference type="AlphaFoldDB" id="A0A845GAE7"/>
<reference evidence="2 3" key="1">
    <citation type="submission" date="2020-01" db="EMBL/GenBank/DDBJ databases">
        <title>Novel species isolated from a subtropical stream in China.</title>
        <authorList>
            <person name="Lu H."/>
        </authorList>
    </citation>
    <scope>NUCLEOTIDE SEQUENCE [LARGE SCALE GENOMIC DNA]</scope>
    <source>
        <strain evidence="2 3">FT82W</strain>
    </source>
</reference>
<keyword evidence="1" id="KW-0732">Signal</keyword>
<evidence type="ECO:0000313" key="2">
    <source>
        <dbReference type="EMBL" id="MYM90570.1"/>
    </source>
</evidence>
<dbReference type="PANTHER" id="PTHR36842:SF2">
    <property type="entry name" value="SLR0505 PROTEIN"/>
    <property type="match status" value="1"/>
</dbReference>
<accession>A0A845GAE7</accession>
<dbReference type="InterPro" id="IPR013783">
    <property type="entry name" value="Ig-like_fold"/>
</dbReference>
<gene>
    <name evidence="2" type="ORF">GTP91_25780</name>
</gene>
<dbReference type="PANTHER" id="PTHR36842">
    <property type="entry name" value="PROTEIN TOLB HOMOLOG"/>
    <property type="match status" value="1"/>
</dbReference>
<feature type="chain" id="PRO_5032697187" evidence="1">
    <location>
        <begin position="35"/>
        <end position="601"/>
    </location>
</feature>
<evidence type="ECO:0000256" key="1">
    <source>
        <dbReference type="SAM" id="SignalP"/>
    </source>
</evidence>